<accession>A0A426XI47</accession>
<reference evidence="1 2" key="1">
    <citation type="journal article" date="2014" name="Agronomy (Basel)">
        <title>A Draft Genome Sequence for Ensete ventricosum, the Drought-Tolerant Tree Against Hunger.</title>
        <authorList>
            <person name="Harrison J."/>
            <person name="Moore K.A."/>
            <person name="Paszkiewicz K."/>
            <person name="Jones T."/>
            <person name="Grant M."/>
            <person name="Ambacheew D."/>
            <person name="Muzemil S."/>
            <person name="Studholme D.J."/>
        </authorList>
    </citation>
    <scope>NUCLEOTIDE SEQUENCE [LARGE SCALE GENOMIC DNA]</scope>
</reference>
<evidence type="ECO:0000313" key="2">
    <source>
        <dbReference type="Proteomes" id="UP000287651"/>
    </source>
</evidence>
<evidence type="ECO:0000313" key="1">
    <source>
        <dbReference type="EMBL" id="RRT39110.1"/>
    </source>
</evidence>
<comment type="caution">
    <text evidence="1">The sequence shown here is derived from an EMBL/GenBank/DDBJ whole genome shotgun (WGS) entry which is preliminary data.</text>
</comment>
<organism evidence="1 2">
    <name type="scientific">Ensete ventricosum</name>
    <name type="common">Abyssinian banana</name>
    <name type="synonym">Musa ensete</name>
    <dbReference type="NCBI Taxonomy" id="4639"/>
    <lineage>
        <taxon>Eukaryota</taxon>
        <taxon>Viridiplantae</taxon>
        <taxon>Streptophyta</taxon>
        <taxon>Embryophyta</taxon>
        <taxon>Tracheophyta</taxon>
        <taxon>Spermatophyta</taxon>
        <taxon>Magnoliopsida</taxon>
        <taxon>Liliopsida</taxon>
        <taxon>Zingiberales</taxon>
        <taxon>Musaceae</taxon>
        <taxon>Ensete</taxon>
    </lineage>
</organism>
<gene>
    <name evidence="1" type="ORF">B296_00038563</name>
</gene>
<name>A0A426XI47_ENSVE</name>
<protein>
    <submittedName>
        <fullName evidence="1">Uncharacterized protein</fullName>
    </submittedName>
</protein>
<dbReference type="AlphaFoldDB" id="A0A426XI47"/>
<proteinExistence type="predicted"/>
<dbReference type="EMBL" id="AMZH03020499">
    <property type="protein sequence ID" value="RRT39110.1"/>
    <property type="molecule type" value="Genomic_DNA"/>
</dbReference>
<sequence length="67" mass="7804">MKRRRRGGRMIFGYCELKGCSWKETWRESTTDGSWELVSLLTGLPPCPGSRAFSSLWQMTQLLLPFY</sequence>
<dbReference type="Proteomes" id="UP000287651">
    <property type="component" value="Unassembled WGS sequence"/>
</dbReference>